<evidence type="ECO:0000313" key="2">
    <source>
        <dbReference type="EMBL" id="SDE13962.1"/>
    </source>
</evidence>
<dbReference type="EMBL" id="FNAV01000001">
    <property type="protein sequence ID" value="SDE13962.1"/>
    <property type="molecule type" value="Genomic_DNA"/>
</dbReference>
<feature type="chain" id="PRO_5011432138" description="Dicarboxylate transport" evidence="1">
    <location>
        <begin position="29"/>
        <end position="519"/>
    </location>
</feature>
<keyword evidence="1" id="KW-0732">Signal</keyword>
<dbReference type="OrthoDB" id="7815246at2"/>
<feature type="signal peptide" evidence="1">
    <location>
        <begin position="1"/>
        <end position="28"/>
    </location>
</feature>
<evidence type="ECO:0008006" key="4">
    <source>
        <dbReference type="Google" id="ProtNLM"/>
    </source>
</evidence>
<accession>A0A1G7AGR0</accession>
<sequence>MRGKRNGTPFIASVCAAILALSACTGSAEDAMTFREVDLQSPVPPAAYAGDVAFRVAQSFSARGQEVPFAFYLGLAPAGGTRLGANAFGDMRGLQKALPGLLSGPIEASCSIGLNVDFGGIEAEGDVLRAGASVKASLYRCKDRDTPEERRGFRMISQTVDVNARLRAGLAGNCIRLELADLGLKPRGILGGLATLFGFTERVRAAILEKAETVLAENLVCPTLPEPIAILEPQFTTLGVREVGGGGVGMALSGSADIGADNLIAILAWLGANAEGDGALRFVPAPPGQVRFDFDNSLEVKGEDLAYGIDARLSPVDATRIGMEALLDLGGIQKRLPDLLTGQEVIDSCGGHVTIERFETEADGTAVIARASLEMESFDCVRTGEGSWERGVLEETKDVDVRADLSGELVEGCVVFRLLDLTRDPPGALGQIQTASGRLEAARALVLEAVGLVLEEAALCPELPPELAVLKPRFDYGAPQEIGEGGLGVAMKASIDVSPETVVDMLILLQDRGLLPPAP</sequence>
<reference evidence="3" key="1">
    <citation type="submission" date="2016-10" db="EMBL/GenBank/DDBJ databases">
        <authorList>
            <person name="Varghese N."/>
            <person name="Submissions S."/>
        </authorList>
    </citation>
    <scope>NUCLEOTIDE SEQUENCE [LARGE SCALE GENOMIC DNA]</scope>
    <source>
        <strain evidence="3">DSM 10146</strain>
    </source>
</reference>
<protein>
    <recommendedName>
        <fullName evidence="4">Dicarboxylate transport</fullName>
    </recommendedName>
</protein>
<proteinExistence type="predicted"/>
<dbReference type="PROSITE" id="PS51257">
    <property type="entry name" value="PROKAR_LIPOPROTEIN"/>
    <property type="match status" value="1"/>
</dbReference>
<evidence type="ECO:0000256" key="1">
    <source>
        <dbReference type="SAM" id="SignalP"/>
    </source>
</evidence>
<keyword evidence="3" id="KW-1185">Reference proteome</keyword>
<evidence type="ECO:0000313" key="3">
    <source>
        <dbReference type="Proteomes" id="UP000198994"/>
    </source>
</evidence>
<dbReference type="AlphaFoldDB" id="A0A1G7AGR0"/>
<dbReference type="Proteomes" id="UP000198994">
    <property type="component" value="Unassembled WGS sequence"/>
</dbReference>
<gene>
    <name evidence="2" type="ORF">SAMN04488105_101137</name>
</gene>
<name>A0A1G7AGR0_9RHOB</name>
<dbReference type="RefSeq" id="WP_089954217.1">
    <property type="nucleotide sequence ID" value="NZ_FNAV01000001.1"/>
</dbReference>
<organism evidence="2 3">
    <name type="scientific">Salipiger thiooxidans</name>
    <dbReference type="NCBI Taxonomy" id="282683"/>
    <lineage>
        <taxon>Bacteria</taxon>
        <taxon>Pseudomonadati</taxon>
        <taxon>Pseudomonadota</taxon>
        <taxon>Alphaproteobacteria</taxon>
        <taxon>Rhodobacterales</taxon>
        <taxon>Roseobacteraceae</taxon>
        <taxon>Salipiger</taxon>
    </lineage>
</organism>